<dbReference type="Pfam" id="PF14759">
    <property type="entry name" value="Reductase_C"/>
    <property type="match status" value="1"/>
</dbReference>
<dbReference type="EMBL" id="JRKQ01000096">
    <property type="protein sequence ID" value="KGJ20357.1"/>
    <property type="molecule type" value="Genomic_DNA"/>
</dbReference>
<dbReference type="InterPro" id="IPR023753">
    <property type="entry name" value="FAD/NAD-binding_dom"/>
</dbReference>
<protein>
    <submittedName>
        <fullName evidence="8">Pyridine nucleotide-disulfide oxidoreductase</fullName>
    </submittedName>
</protein>
<keyword evidence="5" id="KW-0472">Membrane</keyword>
<keyword evidence="3" id="KW-0274">FAD</keyword>
<keyword evidence="4" id="KW-0560">Oxidoreductase</keyword>
<dbReference type="InterPro" id="IPR028202">
    <property type="entry name" value="Reductase_C"/>
</dbReference>
<dbReference type="GO" id="GO:0016651">
    <property type="term" value="F:oxidoreductase activity, acting on NAD(P)H"/>
    <property type="evidence" value="ECO:0007669"/>
    <property type="project" value="TreeGrafter"/>
</dbReference>
<keyword evidence="5" id="KW-1133">Transmembrane helix</keyword>
<dbReference type="Proteomes" id="UP000029858">
    <property type="component" value="Unassembled WGS sequence"/>
</dbReference>
<dbReference type="Gene3D" id="3.50.50.60">
    <property type="entry name" value="FAD/NAD(P)-binding domain"/>
    <property type="match status" value="2"/>
</dbReference>
<evidence type="ECO:0000256" key="5">
    <source>
        <dbReference type="SAM" id="Phobius"/>
    </source>
</evidence>
<reference evidence="8 9" key="2">
    <citation type="submission" date="2014-10" db="EMBL/GenBank/DDBJ databases">
        <title>Paracoccus sanguinis sp. nov., isolated from clinical specimens of New York State patients.</title>
        <authorList>
            <person name="Mingle L.A."/>
            <person name="Cole J.A."/>
            <person name="Lapierre P."/>
            <person name="Musser K.A."/>
        </authorList>
    </citation>
    <scope>NUCLEOTIDE SEQUENCE [LARGE SCALE GENOMIC DNA]</scope>
    <source>
        <strain evidence="8 9">5503</strain>
    </source>
</reference>
<organism evidence="8 9">
    <name type="scientific">Paracoccus sanguinis</name>
    <dbReference type="NCBI Taxonomy" id="1545044"/>
    <lineage>
        <taxon>Bacteria</taxon>
        <taxon>Pseudomonadati</taxon>
        <taxon>Pseudomonadota</taxon>
        <taxon>Alphaproteobacteria</taxon>
        <taxon>Rhodobacterales</taxon>
        <taxon>Paracoccaceae</taxon>
        <taxon>Paracoccus</taxon>
    </lineage>
</organism>
<dbReference type="Pfam" id="PF07992">
    <property type="entry name" value="Pyr_redox_2"/>
    <property type="match status" value="1"/>
</dbReference>
<evidence type="ECO:0000259" key="6">
    <source>
        <dbReference type="Pfam" id="PF07992"/>
    </source>
</evidence>
<dbReference type="PRINTS" id="PR00368">
    <property type="entry name" value="FADPNR"/>
</dbReference>
<dbReference type="PRINTS" id="PR00411">
    <property type="entry name" value="PNDRDTASEI"/>
</dbReference>
<feature type="transmembrane region" description="Helical" evidence="5">
    <location>
        <begin position="146"/>
        <end position="172"/>
    </location>
</feature>
<dbReference type="SUPFAM" id="SSF55424">
    <property type="entry name" value="FAD/NAD-linked reductases, dimerisation (C-terminal) domain"/>
    <property type="match status" value="1"/>
</dbReference>
<evidence type="ECO:0000256" key="2">
    <source>
        <dbReference type="ARBA" id="ARBA00022630"/>
    </source>
</evidence>
<dbReference type="SUPFAM" id="SSF51905">
    <property type="entry name" value="FAD/NAD(P)-binding domain"/>
    <property type="match status" value="2"/>
</dbReference>
<sequence>MAERVVIVGAGQGGLQAAASLRAEGFAGPVTLIGDEPGLPYQRPPLSKAYMKDGDASRLALKPESFFAQSDIDYRPATIVAAIDRAAGEVVLAGGARVGFDHLILATGARNAVPPLPGLDLPGVHGLRGLADAARLRDAMGRARRAVVIGGGFIGLEFAAVAAAAGVAVTVLEAADRLMARAVTPPTSARFLDFHRGAGVDVRLSTLGAGVAGTDVAEGVVLTDGTTLPADLVLLATGVRPNVELAAEAGLAVANGIVVDGHLRTADPRIFAIGDCASFPLDGRATRLESVQAAADHARHVARSIAGQDQPPYAALPWFWSDQGPLKLQIAGLSEGWDDTHALHDAEGAVDTVLVFRAGRLIAVETVNQAGRHMAARKLLAGPPLLRETLAAADWDLRAVLAAAG</sequence>
<dbReference type="PANTHER" id="PTHR43557:SF2">
    <property type="entry name" value="RIESKE DOMAIN-CONTAINING PROTEIN-RELATED"/>
    <property type="match status" value="1"/>
</dbReference>
<dbReference type="RefSeq" id="WP_036711511.1">
    <property type="nucleotide sequence ID" value="NZ_JRKQ01000096.1"/>
</dbReference>
<keyword evidence="2" id="KW-0285">Flavoprotein</keyword>
<evidence type="ECO:0000256" key="3">
    <source>
        <dbReference type="ARBA" id="ARBA00022827"/>
    </source>
</evidence>
<feature type="domain" description="FAD/NAD(P)-binding" evidence="6">
    <location>
        <begin position="4"/>
        <end position="298"/>
    </location>
</feature>
<reference evidence="8 9" key="1">
    <citation type="submission" date="2014-09" db="EMBL/GenBank/DDBJ databases">
        <authorList>
            <person name="McGinnis J.M."/>
            <person name="Wolfgang W.J."/>
        </authorList>
    </citation>
    <scope>NUCLEOTIDE SEQUENCE [LARGE SCALE GENOMIC DNA]</scope>
    <source>
        <strain evidence="8 9">5503</strain>
    </source>
</reference>
<evidence type="ECO:0000259" key="7">
    <source>
        <dbReference type="Pfam" id="PF14759"/>
    </source>
</evidence>
<comment type="caution">
    <text evidence="8">The sequence shown here is derived from an EMBL/GenBank/DDBJ whole genome shotgun (WGS) entry which is preliminary data.</text>
</comment>
<evidence type="ECO:0000313" key="8">
    <source>
        <dbReference type="EMBL" id="KGJ20357.1"/>
    </source>
</evidence>
<dbReference type="AlphaFoldDB" id="A0A099GCM2"/>
<evidence type="ECO:0000256" key="1">
    <source>
        <dbReference type="ARBA" id="ARBA00001974"/>
    </source>
</evidence>
<dbReference type="GO" id="GO:0005737">
    <property type="term" value="C:cytoplasm"/>
    <property type="evidence" value="ECO:0007669"/>
    <property type="project" value="TreeGrafter"/>
</dbReference>
<proteinExistence type="predicted"/>
<dbReference type="InterPro" id="IPR050446">
    <property type="entry name" value="FAD-oxidoreductase/Apoptosis"/>
</dbReference>
<accession>A0A099GCM2</accession>
<evidence type="ECO:0000256" key="4">
    <source>
        <dbReference type="ARBA" id="ARBA00023002"/>
    </source>
</evidence>
<comment type="cofactor">
    <cofactor evidence="1">
        <name>FAD</name>
        <dbReference type="ChEBI" id="CHEBI:57692"/>
    </cofactor>
</comment>
<dbReference type="PANTHER" id="PTHR43557">
    <property type="entry name" value="APOPTOSIS-INDUCING FACTOR 1"/>
    <property type="match status" value="1"/>
</dbReference>
<dbReference type="Gene3D" id="3.30.390.30">
    <property type="match status" value="1"/>
</dbReference>
<keyword evidence="5" id="KW-0812">Transmembrane</keyword>
<dbReference type="InterPro" id="IPR036188">
    <property type="entry name" value="FAD/NAD-bd_sf"/>
</dbReference>
<name>A0A099GCM2_9RHOB</name>
<evidence type="ECO:0000313" key="9">
    <source>
        <dbReference type="Proteomes" id="UP000029858"/>
    </source>
</evidence>
<gene>
    <name evidence="8" type="ORF">IX56_14205</name>
</gene>
<dbReference type="InterPro" id="IPR016156">
    <property type="entry name" value="FAD/NAD-linked_Rdtase_dimer_sf"/>
</dbReference>
<feature type="domain" description="Reductase C-terminal" evidence="7">
    <location>
        <begin position="318"/>
        <end position="400"/>
    </location>
</feature>